<organism evidence="2 3">
    <name type="scientific">Virgibacillus alimentarius</name>
    <dbReference type="NCBI Taxonomy" id="698769"/>
    <lineage>
        <taxon>Bacteria</taxon>
        <taxon>Bacillati</taxon>
        <taxon>Bacillota</taxon>
        <taxon>Bacilli</taxon>
        <taxon>Bacillales</taxon>
        <taxon>Bacillaceae</taxon>
        <taxon>Virgibacillus</taxon>
    </lineage>
</organism>
<dbReference type="Proteomes" id="UP001519294">
    <property type="component" value="Unassembled WGS sequence"/>
</dbReference>
<keyword evidence="3" id="KW-1185">Reference proteome</keyword>
<dbReference type="Gene3D" id="3.30.70.100">
    <property type="match status" value="1"/>
</dbReference>
<comment type="caution">
    <text evidence="2">The sequence shown here is derived from an EMBL/GenBank/DDBJ whole genome shotgun (WGS) entry which is preliminary data.</text>
</comment>
<reference evidence="2 3" key="1">
    <citation type="submission" date="2021-03" db="EMBL/GenBank/DDBJ databases">
        <title>Genomic Encyclopedia of Type Strains, Phase IV (KMG-IV): sequencing the most valuable type-strain genomes for metagenomic binning, comparative biology and taxonomic classification.</title>
        <authorList>
            <person name="Goeker M."/>
        </authorList>
    </citation>
    <scope>NUCLEOTIDE SEQUENCE [LARGE SCALE GENOMIC DNA]</scope>
    <source>
        <strain evidence="2 3">DSM 25790</strain>
    </source>
</reference>
<feature type="domain" description="HMA" evidence="1">
    <location>
        <begin position="16"/>
        <end position="51"/>
    </location>
</feature>
<evidence type="ECO:0000313" key="2">
    <source>
        <dbReference type="EMBL" id="MBP2258705.1"/>
    </source>
</evidence>
<dbReference type="SUPFAM" id="SSF55008">
    <property type="entry name" value="HMA, heavy metal-associated domain"/>
    <property type="match status" value="1"/>
</dbReference>
<dbReference type="InterPro" id="IPR006121">
    <property type="entry name" value="HMA_dom"/>
</dbReference>
<gene>
    <name evidence="2" type="ORF">J2Z81_002689</name>
</gene>
<dbReference type="InterPro" id="IPR036163">
    <property type="entry name" value="HMA_dom_sf"/>
</dbReference>
<evidence type="ECO:0000259" key="1">
    <source>
        <dbReference type="Pfam" id="PF00403"/>
    </source>
</evidence>
<dbReference type="Pfam" id="PF00403">
    <property type="entry name" value="HMA"/>
    <property type="match status" value="1"/>
</dbReference>
<name>A0ABS4SB39_9BACI</name>
<evidence type="ECO:0000313" key="3">
    <source>
        <dbReference type="Proteomes" id="UP001519294"/>
    </source>
</evidence>
<dbReference type="EMBL" id="JAGIKX010000033">
    <property type="protein sequence ID" value="MBP2258705.1"/>
    <property type="molecule type" value="Genomic_DNA"/>
</dbReference>
<protein>
    <submittedName>
        <fullName evidence="2">Cd2+/Zn2+-exporting ATPase</fullName>
    </submittedName>
</protein>
<proteinExistence type="predicted"/>
<sequence>MTSQVEQLAESKVKNYRIQGLDYANCAKIFEENVKELPGIQEAKVNFGASKIASRRGDNSGPGKSRSI</sequence>
<dbReference type="InterPro" id="IPR027256">
    <property type="entry name" value="P-typ_ATPase_IB"/>
</dbReference>
<accession>A0ABS4SB39</accession>
<dbReference type="RefSeq" id="WP_226981370.1">
    <property type="nucleotide sequence ID" value="NZ_JAGIKX010000033.1"/>
</dbReference>
<dbReference type="CDD" id="cd00371">
    <property type="entry name" value="HMA"/>
    <property type="match status" value="1"/>
</dbReference>
<dbReference type="PRINTS" id="PR00941">
    <property type="entry name" value="CDATPASE"/>
</dbReference>